<proteinExistence type="predicted"/>
<dbReference type="RefSeq" id="XP_021101914.1">
    <property type="nucleotide sequence ID" value="XM_021246255.1"/>
</dbReference>
<name>A0AAX6RZA7_HETGA</name>
<evidence type="ECO:0000313" key="1">
    <source>
        <dbReference type="Proteomes" id="UP000694906"/>
    </source>
</evidence>
<dbReference type="AlphaFoldDB" id="A0AAX6RZA7"/>
<evidence type="ECO:0000313" key="2">
    <source>
        <dbReference type="RefSeq" id="XP_021101914.1"/>
    </source>
</evidence>
<dbReference type="Proteomes" id="UP000694906">
    <property type="component" value="Unplaced"/>
</dbReference>
<sequence length="228" mass="24143">MLRLSCSLQVRVCRVLPFPALTPALTKPSRRMQVPVDKGQGLTMSYCICAHFSQFTKHLPGRRAQRGCAPAWPYWSQSLTMLRTPRSGAGPASLASTSSPPCSFSLEDTKWAAPAPRTPGRPPVSPSLSPWPAQLPDLWQARPIGTAGQEPGHRLPEDNVACLAVAADQGLLAPLPNIVPAHVQVPQLQDMQVAAGARQGLAQSGGAVIPEVIEAEVQALEGAAALES</sequence>
<organism evidence="1 2">
    <name type="scientific">Heterocephalus glaber</name>
    <name type="common">Naked mole rat</name>
    <dbReference type="NCBI Taxonomy" id="10181"/>
    <lineage>
        <taxon>Eukaryota</taxon>
        <taxon>Metazoa</taxon>
        <taxon>Chordata</taxon>
        <taxon>Craniata</taxon>
        <taxon>Vertebrata</taxon>
        <taxon>Euteleostomi</taxon>
        <taxon>Mammalia</taxon>
        <taxon>Eutheria</taxon>
        <taxon>Euarchontoglires</taxon>
        <taxon>Glires</taxon>
        <taxon>Rodentia</taxon>
        <taxon>Hystricomorpha</taxon>
        <taxon>Bathyergidae</taxon>
        <taxon>Heterocephalus</taxon>
    </lineage>
</organism>
<protein>
    <submittedName>
        <fullName evidence="2">Uncharacterized protein LOC106007889</fullName>
    </submittedName>
</protein>
<dbReference type="GeneID" id="106007889"/>
<reference evidence="2" key="1">
    <citation type="submission" date="2025-08" db="UniProtKB">
        <authorList>
            <consortium name="RefSeq"/>
        </authorList>
    </citation>
    <scope>IDENTIFICATION</scope>
</reference>
<keyword evidence="1" id="KW-1185">Reference proteome</keyword>
<accession>A0AAX6RZA7</accession>
<gene>
    <name evidence="2" type="primary">LOC106007889</name>
</gene>